<name>A0AA90U0L2_9EURY</name>
<dbReference type="InterPro" id="IPR027417">
    <property type="entry name" value="P-loop_NTPase"/>
</dbReference>
<organism evidence="1 2">
    <name type="scientific">Methanococcoides alaskense</name>
    <dbReference type="NCBI Taxonomy" id="325778"/>
    <lineage>
        <taxon>Archaea</taxon>
        <taxon>Methanobacteriati</taxon>
        <taxon>Methanobacteriota</taxon>
        <taxon>Stenosarchaea group</taxon>
        <taxon>Methanomicrobia</taxon>
        <taxon>Methanosarcinales</taxon>
        <taxon>Methanosarcinaceae</taxon>
        <taxon>Methanococcoides</taxon>
    </lineage>
</organism>
<keyword evidence="2" id="KW-1185">Reference proteome</keyword>
<dbReference type="Proteomes" id="UP001185015">
    <property type="component" value="Unassembled WGS sequence"/>
</dbReference>
<dbReference type="EMBL" id="JAVDQI010000010">
    <property type="protein sequence ID" value="MDR6223666.1"/>
    <property type="molecule type" value="Genomic_DNA"/>
</dbReference>
<reference evidence="1 2" key="1">
    <citation type="submission" date="2023-07" db="EMBL/GenBank/DDBJ databases">
        <title>Genomic Encyclopedia of Type Strains, Phase IV (KMG-IV): sequencing the most valuable type-strain genomes for metagenomic binning, comparative biology and taxonomic classification.</title>
        <authorList>
            <person name="Goeker M."/>
        </authorList>
    </citation>
    <scope>NUCLEOTIDE SEQUENCE [LARGE SCALE GENOMIC DNA]</scope>
    <source>
        <strain evidence="1 2">DSM 17273</strain>
    </source>
</reference>
<evidence type="ECO:0000313" key="2">
    <source>
        <dbReference type="Proteomes" id="UP001185015"/>
    </source>
</evidence>
<accession>A0AA90U0L2</accession>
<evidence type="ECO:0000313" key="1">
    <source>
        <dbReference type="EMBL" id="MDR6223666.1"/>
    </source>
</evidence>
<gene>
    <name evidence="1" type="ORF">J2750_002139</name>
</gene>
<protein>
    <recommendedName>
        <fullName evidence="3">DUF499 domain-containing protein</fullName>
    </recommendedName>
</protein>
<dbReference type="AlphaFoldDB" id="A0AA90U0L2"/>
<comment type="caution">
    <text evidence="1">The sequence shown here is derived from an EMBL/GenBank/DDBJ whole genome shotgun (WGS) entry which is preliminary data.</text>
</comment>
<evidence type="ECO:0008006" key="3">
    <source>
        <dbReference type="Google" id="ProtNLM"/>
    </source>
</evidence>
<dbReference type="SUPFAM" id="SSF52540">
    <property type="entry name" value="P-loop containing nucleoside triphosphate hydrolases"/>
    <property type="match status" value="1"/>
</dbReference>
<sequence length="935" mass="105531">MNQQEITMLNLKLRDEFLGAQMPGTAISLCTSDNQGAVQKSANYILSITYPTADIQTALKAIGSKRSGSPIVLMGDRGRGKSHIMAVMHHAINSPSTVESWLYEWGEKLDDSEMKNFKMVQGFFPISEPVQNNEYPLLWNLLFDRHPKGDFYRGKFEGMEQSYPPRSLLEEMFEDCPTCLILDEFQTWITGLPEIDPKTGFMLRQWAFNFVQNLSEIAKDSPKILIFVTSLLNNNNEAFQQIHRQGPVLIDFRGNTAKQDRKRLLLHRLFENRRNIPDCDIQATANVYASERFRLLHPNKSESEKDQKRQEVFECWPFSPELIELLEDHILLSQVAQETRDMIRILAHVYRSHGNYTPIITPAHFYVDGDSEEVQTLVDSIANQAGQEKLREIAQHNLETVREAGVEVPDARELVSSIWMRSMSPGKNIGGTPAELHLDITSQHVIDDNAFQAEITLLVENSVNIHTSEEPRGAFWFGLHENPRSKVRAFAKNDKLWQVGADTDTGQTVHPGKDIEHIRKTLRSIFVPENKQQTSRVIVLGTKWKDDPWSEVINEADMPAKWNQPVLLVIPEKIGDSNADINACLGTWLVKHVQIRHNTVRFLLLKSGTEGLYNDKELIHLTRCSYLCSREAWGGDTTYRALHHGFDNPLRSSLKNRFNRFAILHKWDFQNPKNCVFHIEKIYKEGEEIPGDVESKILSNLFEPEDFKTFVVQQAKDSNFVGSLVDDLTNPPVPNTGEAIPFLGETKIYERILDIVAQGDIILNVAGTWIGRRPEDQSDSDALRYVNQKAFRTGQEMRQVELGLPGAIGGTTIAPKEQTGGNTSIDPPGSQAVEVTPFGGGDDAVNNGSVNIKKIPTLPATTVAITRTKQSDEEATGINLMGNFEKWGIASTHTIDSAKIELIGMTAQQIKQILQRIPSTFKAKLEITYKEGDEQ</sequence>
<proteinExistence type="predicted"/>